<dbReference type="SUPFAM" id="SSF160544">
    <property type="entry name" value="EscU C-terminal domain-like"/>
    <property type="match status" value="1"/>
</dbReference>
<evidence type="ECO:0000256" key="3">
    <source>
        <dbReference type="ARBA" id="ARBA00021622"/>
    </source>
</evidence>
<feature type="transmembrane region" description="Helical" evidence="13">
    <location>
        <begin position="187"/>
        <end position="208"/>
    </location>
</feature>
<evidence type="ECO:0000256" key="12">
    <source>
        <dbReference type="ARBA" id="ARBA00025078"/>
    </source>
</evidence>
<keyword evidence="14" id="KW-0966">Cell projection</keyword>
<keyword evidence="5 13" id="KW-1003">Cell membrane</keyword>
<dbReference type="GO" id="GO:0005886">
    <property type="term" value="C:plasma membrane"/>
    <property type="evidence" value="ECO:0007669"/>
    <property type="project" value="UniProtKB-SubCell"/>
</dbReference>
<evidence type="ECO:0000256" key="8">
    <source>
        <dbReference type="ARBA" id="ARBA00022927"/>
    </source>
</evidence>
<dbReference type="InterPro" id="IPR006136">
    <property type="entry name" value="FlhB"/>
</dbReference>
<dbReference type="Pfam" id="PF01312">
    <property type="entry name" value="Bac_export_2"/>
    <property type="match status" value="1"/>
</dbReference>
<evidence type="ECO:0000256" key="13">
    <source>
        <dbReference type="RuleBase" id="RU364091"/>
    </source>
</evidence>
<keyword evidence="14" id="KW-0282">Flagellum</keyword>
<dbReference type="RefSeq" id="WP_013022948.1">
    <property type="nucleotide sequence ID" value="NC_013949.1"/>
</dbReference>
<dbReference type="GO" id="GO:0044780">
    <property type="term" value="P:bacterial-type flagellum assembly"/>
    <property type="evidence" value="ECO:0007669"/>
    <property type="project" value="InterPro"/>
</dbReference>
<proteinExistence type="inferred from homology"/>
<sequence length="364" mass="41106">MADEQEKQEAPSARKIQKAREEGNVAKSPELVAFVSFVIGIFAVFGIFPFWLQNIKGIYITCLQFFSMEFSLGNFFDLFLKLLWQTLLIILPVLGALLFAGVFGNIIQVGFLLAPKVLQPKLGKLNPIAGLKNLFSFKKLLEGLLITLKVFVAFLLGGAILIHFLRQIPNVAMLNVFSQAIWVRDKALILIASLLVLFFVMAIIDFLIKKFQYTKSLRMSKQELKDEYKQQEGNPEVKAKIRQIMMKNTMGKMMQAIPNADVVVTNPTHYAIALRFAPNDPAPIVVAKGIDHLAIRIKGIARENEIEIVENPKLARALYKQVDLEEPIPRELFEAVAIIFAQLKKFQEKYNNLAENQGAKKTKN</sequence>
<protein>
    <recommendedName>
        <fullName evidence="3 13">Flagellar biosynthetic protein FlhB</fullName>
    </recommendedName>
</protein>
<dbReference type="HOGENOM" id="CLU_041013_1_2_7"/>
<dbReference type="PANTHER" id="PTHR30531:SF12">
    <property type="entry name" value="FLAGELLAR BIOSYNTHETIC PROTEIN FLHB"/>
    <property type="match status" value="1"/>
</dbReference>
<evidence type="ECO:0000256" key="11">
    <source>
        <dbReference type="ARBA" id="ARBA00023225"/>
    </source>
</evidence>
<evidence type="ECO:0000256" key="6">
    <source>
        <dbReference type="ARBA" id="ARBA00022692"/>
    </source>
</evidence>
<dbReference type="InterPro" id="IPR029025">
    <property type="entry name" value="T3SS_substrate_exporter_C"/>
</dbReference>
<keyword evidence="14" id="KW-0969">Cilium</keyword>
<keyword evidence="7 13" id="KW-1005">Bacterial flagellum biogenesis</keyword>
<feature type="transmembrane region" description="Helical" evidence="13">
    <location>
        <begin position="31"/>
        <end position="51"/>
    </location>
</feature>
<keyword evidence="10 13" id="KW-0472">Membrane</keyword>
<comment type="function">
    <text evidence="12 13">Required for formation of the rod structure in the basal body of the flagellar apparatus. Together with FliI and FliH, may constitute the export apparatus of flagellin.</text>
</comment>
<keyword evidence="9 13" id="KW-1133">Transmembrane helix</keyword>
<evidence type="ECO:0000256" key="2">
    <source>
        <dbReference type="ARBA" id="ARBA00010690"/>
    </source>
</evidence>
<evidence type="ECO:0000256" key="1">
    <source>
        <dbReference type="ARBA" id="ARBA00004651"/>
    </source>
</evidence>
<evidence type="ECO:0000256" key="9">
    <source>
        <dbReference type="ARBA" id="ARBA00022989"/>
    </source>
</evidence>
<keyword evidence="15" id="KW-1185">Reference proteome</keyword>
<evidence type="ECO:0000313" key="15">
    <source>
        <dbReference type="Proteomes" id="UP000001522"/>
    </source>
</evidence>
<dbReference type="PRINTS" id="PR00950">
    <property type="entry name" value="TYPE3IMSPROT"/>
</dbReference>
<evidence type="ECO:0000256" key="10">
    <source>
        <dbReference type="ARBA" id="ARBA00023136"/>
    </source>
</evidence>
<dbReference type="eggNOG" id="COG1377">
    <property type="taxonomic scope" value="Bacteria"/>
</dbReference>
<evidence type="ECO:0000256" key="5">
    <source>
        <dbReference type="ARBA" id="ARBA00022475"/>
    </source>
</evidence>
<comment type="subcellular location">
    <subcellularLocation>
        <location evidence="1">Cell membrane</location>
        <topology evidence="1">Multi-pass membrane protein</topology>
    </subcellularLocation>
</comment>
<gene>
    <name evidence="13 14" type="primary">flhB</name>
    <name evidence="14" type="ordered locus">HMU06030</name>
</gene>
<feature type="transmembrane region" description="Helical" evidence="13">
    <location>
        <begin position="58"/>
        <end position="76"/>
    </location>
</feature>
<reference evidence="14 15" key="1">
    <citation type="journal article" date="2010" name="BMC Genomics">
        <title>Comparative genomics and proteomics of Helicobacter mustelae, an ulcerogenic and carcinogenic gastric pathogen.</title>
        <authorList>
            <person name="O'Toole P.W."/>
            <person name="Snelling W.J."/>
            <person name="Canchaya C."/>
            <person name="Forde B.M."/>
            <person name="Hardie K.R."/>
            <person name="Josenhans C."/>
            <person name="Graham R.L.J."/>
            <person name="McMullan G."/>
            <person name="Parkhill J."/>
            <person name="Belda E."/>
            <person name="Bentley S.D."/>
        </authorList>
    </citation>
    <scope>NUCLEOTIDE SEQUENCE [LARGE SCALE GENOMIC DNA]</scope>
    <source>
        <strain evidence="15">ATCC 43772 / LMG 18044 / NCTC 12198 / 12198</strain>
    </source>
</reference>
<dbReference type="STRING" id="679897.HMU06030"/>
<dbReference type="NCBIfam" id="TIGR00328">
    <property type="entry name" value="flhB"/>
    <property type="match status" value="1"/>
</dbReference>
<comment type="similarity">
    <text evidence="2 13">Belongs to the type III secretion exporter family.</text>
</comment>
<keyword evidence="8 13" id="KW-0653">Protein transport</keyword>
<dbReference type="GO" id="GO:0009306">
    <property type="term" value="P:protein secretion"/>
    <property type="evidence" value="ECO:0007669"/>
    <property type="project" value="InterPro"/>
</dbReference>
<evidence type="ECO:0000256" key="7">
    <source>
        <dbReference type="ARBA" id="ARBA00022795"/>
    </source>
</evidence>
<keyword evidence="4 13" id="KW-0813">Transport</keyword>
<feature type="transmembrane region" description="Helical" evidence="13">
    <location>
        <begin position="82"/>
        <end position="114"/>
    </location>
</feature>
<feature type="transmembrane region" description="Helical" evidence="13">
    <location>
        <begin position="140"/>
        <end position="165"/>
    </location>
</feature>
<dbReference type="EMBL" id="FN555004">
    <property type="protein sequence ID" value="CBG39864.1"/>
    <property type="molecule type" value="Genomic_DNA"/>
</dbReference>
<organism evidence="14 15">
    <name type="scientific">Helicobacter mustelae (strain ATCC 43772 / CCUG 25715 / CIP 103759 / LMG 18044 / NCTC 12198 / R85-136P)</name>
    <name type="common">Campylobacter mustelae</name>
    <dbReference type="NCBI Taxonomy" id="679897"/>
    <lineage>
        <taxon>Bacteria</taxon>
        <taxon>Pseudomonadati</taxon>
        <taxon>Campylobacterota</taxon>
        <taxon>Epsilonproteobacteria</taxon>
        <taxon>Campylobacterales</taxon>
        <taxon>Helicobacteraceae</taxon>
        <taxon>Helicobacter</taxon>
    </lineage>
</organism>
<keyword evidence="6 13" id="KW-0812">Transmembrane</keyword>
<dbReference type="AlphaFoldDB" id="D3UH92"/>
<dbReference type="KEGG" id="hms:HMU06030"/>
<evidence type="ECO:0000313" key="14">
    <source>
        <dbReference type="EMBL" id="CBG39864.1"/>
    </source>
</evidence>
<dbReference type="Gene3D" id="3.40.1690.10">
    <property type="entry name" value="secretion proteins EscU"/>
    <property type="match status" value="1"/>
</dbReference>
<dbReference type="Proteomes" id="UP000001522">
    <property type="component" value="Chromosome"/>
</dbReference>
<dbReference type="PANTHER" id="PTHR30531">
    <property type="entry name" value="FLAGELLAR BIOSYNTHETIC PROTEIN FLHB"/>
    <property type="match status" value="1"/>
</dbReference>
<name>D3UH92_HELM1</name>
<accession>D3UH92</accession>
<keyword evidence="11 13" id="KW-1006">Bacterial flagellum protein export</keyword>
<dbReference type="InterPro" id="IPR006135">
    <property type="entry name" value="T3SS_substrate_exporter"/>
</dbReference>
<evidence type="ECO:0000256" key="4">
    <source>
        <dbReference type="ARBA" id="ARBA00022448"/>
    </source>
</evidence>
<dbReference type="MEROPS" id="N06.A01"/>